<dbReference type="RefSeq" id="XP_066009204.1">
    <property type="nucleotide sequence ID" value="XM_066151724.1"/>
</dbReference>
<reference evidence="2 3" key="2">
    <citation type="submission" date="2020-04" db="EMBL/GenBank/DDBJ databases">
        <title>Genome sequencing and assembly of multiple isolates from the Colletotrichum gloeosporioides species complex.</title>
        <authorList>
            <person name="Gan P."/>
            <person name="Shirasu K."/>
        </authorList>
    </citation>
    <scope>NUCLEOTIDE SEQUENCE [LARGE SCALE GENOMIC DNA]</scope>
    <source>
        <strain evidence="2 3">Nara gc5</strain>
    </source>
</reference>
<feature type="region of interest" description="Disordered" evidence="1">
    <location>
        <begin position="1"/>
        <end position="25"/>
    </location>
</feature>
<evidence type="ECO:0000313" key="2">
    <source>
        <dbReference type="EMBL" id="KAF4487208.1"/>
    </source>
</evidence>
<dbReference type="EMBL" id="ANPB02000003">
    <property type="protein sequence ID" value="KAF4487208.1"/>
    <property type="molecule type" value="Genomic_DNA"/>
</dbReference>
<name>A0A7J6JB35_COLFN</name>
<feature type="compositionally biased region" description="Polar residues" evidence="1">
    <location>
        <begin position="1"/>
        <end position="15"/>
    </location>
</feature>
<dbReference type="InParanoid" id="A0A7J6JB35"/>
<proteinExistence type="predicted"/>
<comment type="caution">
    <text evidence="2">The sequence shown here is derived from an EMBL/GenBank/DDBJ whole genome shotgun (WGS) entry which is preliminary data.</text>
</comment>
<reference evidence="2 3" key="1">
    <citation type="submission" date="2012-08" db="EMBL/GenBank/DDBJ databases">
        <authorList>
            <person name="Gan P.H.P."/>
            <person name="Ikeda K."/>
            <person name="Irieda H."/>
            <person name="Narusaka M."/>
            <person name="O'Connell R.J."/>
            <person name="Narusaka Y."/>
            <person name="Takano Y."/>
            <person name="Kubo Y."/>
            <person name="Shirasu K."/>
        </authorList>
    </citation>
    <scope>NUCLEOTIDE SEQUENCE [LARGE SCALE GENOMIC DNA]</scope>
    <source>
        <strain evidence="2 3">Nara gc5</strain>
    </source>
</reference>
<dbReference type="GeneID" id="90979920"/>
<gene>
    <name evidence="2" type="ORF">CGGC5_v006664</name>
</gene>
<sequence>MMQPEQEGTSRQSSPGLPRAPLSRVDILPDNLPRGSCGAADGPLSGCLGMETSVFAPTSNDRSSLDHTASHLQAANVASLLPKTVLRNGRVSVWHISSGLTTSNILALYFHISYYLFPLGAWLLGVGKNSVHNAAKTMSKARSAIQQDTLAWLTLRAAASRATVRQSRVLSHATGLSGRLKAL</sequence>
<evidence type="ECO:0000256" key="1">
    <source>
        <dbReference type="SAM" id="MobiDB-lite"/>
    </source>
</evidence>
<accession>A0A7J6JB35</accession>
<organism evidence="2 3">
    <name type="scientific">Colletotrichum fructicola (strain Nara gc5)</name>
    <name type="common">Anthracnose fungus</name>
    <name type="synonym">Colletotrichum gloeosporioides (strain Nara gc5)</name>
    <dbReference type="NCBI Taxonomy" id="1213859"/>
    <lineage>
        <taxon>Eukaryota</taxon>
        <taxon>Fungi</taxon>
        <taxon>Dikarya</taxon>
        <taxon>Ascomycota</taxon>
        <taxon>Pezizomycotina</taxon>
        <taxon>Sordariomycetes</taxon>
        <taxon>Hypocreomycetidae</taxon>
        <taxon>Glomerellales</taxon>
        <taxon>Glomerellaceae</taxon>
        <taxon>Colletotrichum</taxon>
        <taxon>Colletotrichum gloeosporioides species complex</taxon>
    </lineage>
</organism>
<dbReference type="AlphaFoldDB" id="A0A7J6JB35"/>
<protein>
    <submittedName>
        <fullName evidence="2">Uncharacterized protein</fullName>
    </submittedName>
</protein>
<dbReference type="Proteomes" id="UP000011096">
    <property type="component" value="Unassembled WGS sequence"/>
</dbReference>
<keyword evidence="3" id="KW-1185">Reference proteome</keyword>
<evidence type="ECO:0000313" key="3">
    <source>
        <dbReference type="Proteomes" id="UP000011096"/>
    </source>
</evidence>